<proteinExistence type="predicted"/>
<feature type="region of interest" description="Disordered" evidence="1">
    <location>
        <begin position="82"/>
        <end position="143"/>
    </location>
</feature>
<dbReference type="Pfam" id="PF05678">
    <property type="entry name" value="VQ"/>
    <property type="match status" value="1"/>
</dbReference>
<reference evidence="3" key="1">
    <citation type="submission" date="2021-01" db="EMBL/GenBank/DDBJ databases">
        <title>Adiantum capillus-veneris genome.</title>
        <authorList>
            <person name="Fang Y."/>
            <person name="Liao Q."/>
        </authorList>
    </citation>
    <scope>NUCLEOTIDE SEQUENCE</scope>
    <source>
        <strain evidence="3">H3</strain>
        <tissue evidence="3">Leaf</tissue>
    </source>
</reference>
<dbReference type="Proteomes" id="UP000886520">
    <property type="component" value="Chromosome 14"/>
</dbReference>
<dbReference type="OrthoDB" id="693437at2759"/>
<evidence type="ECO:0000259" key="2">
    <source>
        <dbReference type="Pfam" id="PF05678"/>
    </source>
</evidence>
<gene>
    <name evidence="3" type="ORF">GOP47_0015082</name>
</gene>
<keyword evidence="4" id="KW-1185">Reference proteome</keyword>
<feature type="domain" description="VQ" evidence="2">
    <location>
        <begin position="50"/>
        <end position="70"/>
    </location>
</feature>
<protein>
    <recommendedName>
        <fullName evidence="2">VQ domain-containing protein</fullName>
    </recommendedName>
</protein>
<feature type="compositionally biased region" description="Low complexity" evidence="1">
    <location>
        <begin position="10"/>
        <end position="19"/>
    </location>
</feature>
<accession>A0A9D4UN97</accession>
<comment type="caution">
    <text evidence="3">The sequence shown here is derived from an EMBL/GenBank/DDBJ whole genome shotgun (WGS) entry which is preliminary data.</text>
</comment>
<evidence type="ECO:0000313" key="3">
    <source>
        <dbReference type="EMBL" id="KAI5070739.1"/>
    </source>
</evidence>
<name>A0A9D4UN97_ADICA</name>
<dbReference type="AlphaFoldDB" id="A0A9D4UN97"/>
<evidence type="ECO:0000313" key="4">
    <source>
        <dbReference type="Proteomes" id="UP000886520"/>
    </source>
</evidence>
<feature type="compositionally biased region" description="Low complexity" evidence="1">
    <location>
        <begin position="100"/>
        <end position="132"/>
    </location>
</feature>
<organism evidence="3 4">
    <name type="scientific">Adiantum capillus-veneris</name>
    <name type="common">Maidenhair fern</name>
    <dbReference type="NCBI Taxonomy" id="13818"/>
    <lineage>
        <taxon>Eukaryota</taxon>
        <taxon>Viridiplantae</taxon>
        <taxon>Streptophyta</taxon>
        <taxon>Embryophyta</taxon>
        <taxon>Tracheophyta</taxon>
        <taxon>Polypodiopsida</taxon>
        <taxon>Polypodiidae</taxon>
        <taxon>Polypodiales</taxon>
        <taxon>Pteridineae</taxon>
        <taxon>Pteridaceae</taxon>
        <taxon>Vittarioideae</taxon>
        <taxon>Adiantum</taxon>
    </lineage>
</organism>
<feature type="region of interest" description="Disordered" evidence="1">
    <location>
        <begin position="1"/>
        <end position="38"/>
    </location>
</feature>
<dbReference type="EMBL" id="JABFUD020000014">
    <property type="protein sequence ID" value="KAI5070739.1"/>
    <property type="molecule type" value="Genomic_DNA"/>
</dbReference>
<evidence type="ECO:0000256" key="1">
    <source>
        <dbReference type="SAM" id="MobiDB-lite"/>
    </source>
</evidence>
<sequence>MAPRKAIDPSSADSSSQTSVTHGEHLPQMARSSHSIKKRQPIVRIVQVRPPKIINADLASFRDIVHHFTGHQVATCEQKEAGCTTETKKQKTENVSISKSSRATASLAPSPSTSSSPPSSSLSSSSSSFSDAESLHTKSQGSKSNEMRIARCSNFEQDFQEYGSLLASWDCITNGDTTSKFMNGEDLIASISNDMEGSIYSGFDSVTPFDHMNMIEFNKMNLNYYS</sequence>
<dbReference type="InterPro" id="IPR008889">
    <property type="entry name" value="VQ"/>
</dbReference>